<evidence type="ECO:0000313" key="1">
    <source>
        <dbReference type="EMBL" id="OAQ60652.1"/>
    </source>
</evidence>
<reference evidence="1 2" key="1">
    <citation type="journal article" date="2016" name="PLoS Pathog.">
        <title>Biosynthesis of antibiotic leucinostatins in bio-control fungus Purpureocillium lilacinum and their inhibition on phytophthora revealed by genome mining.</title>
        <authorList>
            <person name="Wang G."/>
            <person name="Liu Z."/>
            <person name="Lin R."/>
            <person name="Li E."/>
            <person name="Mao Z."/>
            <person name="Ling J."/>
            <person name="Yang Y."/>
            <person name="Yin W.B."/>
            <person name="Xie B."/>
        </authorList>
    </citation>
    <scope>NUCLEOTIDE SEQUENCE [LARGE SCALE GENOMIC DNA]</scope>
    <source>
        <strain evidence="1">170</strain>
    </source>
</reference>
<dbReference type="AlphaFoldDB" id="A0A179F5H2"/>
<keyword evidence="2" id="KW-1185">Reference proteome</keyword>
<organism evidence="1 2">
    <name type="scientific">Pochonia chlamydosporia 170</name>
    <dbReference type="NCBI Taxonomy" id="1380566"/>
    <lineage>
        <taxon>Eukaryota</taxon>
        <taxon>Fungi</taxon>
        <taxon>Dikarya</taxon>
        <taxon>Ascomycota</taxon>
        <taxon>Pezizomycotina</taxon>
        <taxon>Sordariomycetes</taxon>
        <taxon>Hypocreomycetidae</taxon>
        <taxon>Hypocreales</taxon>
        <taxon>Clavicipitaceae</taxon>
        <taxon>Pochonia</taxon>
    </lineage>
</organism>
<comment type="caution">
    <text evidence="1">The sequence shown here is derived from an EMBL/GenBank/DDBJ whole genome shotgun (WGS) entry which is preliminary data.</text>
</comment>
<dbReference type="OrthoDB" id="2520703at2759"/>
<dbReference type="EMBL" id="LSBJ02000008">
    <property type="protein sequence ID" value="OAQ60652.1"/>
    <property type="molecule type" value="Genomic_DNA"/>
</dbReference>
<proteinExistence type="predicted"/>
<accession>A0A179F5H2</accession>
<dbReference type="Proteomes" id="UP000078397">
    <property type="component" value="Unassembled WGS sequence"/>
</dbReference>
<dbReference type="RefSeq" id="XP_018138530.1">
    <property type="nucleotide sequence ID" value="XM_018285745.1"/>
</dbReference>
<evidence type="ECO:0000313" key="2">
    <source>
        <dbReference type="Proteomes" id="UP000078397"/>
    </source>
</evidence>
<protein>
    <submittedName>
        <fullName evidence="1">Uncharacterized protein</fullName>
    </submittedName>
</protein>
<name>A0A179F5H2_METCM</name>
<dbReference type="GeneID" id="28849739"/>
<dbReference type="KEGG" id="pchm:VFPPC_06764"/>
<gene>
    <name evidence="1" type="ORF">VFPPC_06764</name>
</gene>
<sequence>MECLPIRAEGLGPLVTLLKAAPNLHRLRISPIRPGPICALDNLSDEVLQKIKVKVLDFYPSEDNMLDEDGMGPAIQTLAKLFQQLEEFNFYPRFDYIDDYPQTVFSPADVILSLSSVSTTLKRIEIDTSDDSMPTDHTNLGPALATLTNLVTLSMDAQCFCHHEPDPESITQDHDVSCITSILPTTVKYPSIKLRKGRKSINDIVELGPQVAAGKFSNLNRVDVVHGNYTRFSVEISDVERRLILAAFSNSQTNAYFRYMGNHTPRE</sequence>